<feature type="compositionally biased region" description="Polar residues" evidence="1">
    <location>
        <begin position="120"/>
        <end position="129"/>
    </location>
</feature>
<evidence type="ECO:0000313" key="3">
    <source>
        <dbReference type="Proteomes" id="UP001222027"/>
    </source>
</evidence>
<comment type="caution">
    <text evidence="2">The sequence shown here is derived from an EMBL/GenBank/DDBJ whole genome shotgun (WGS) entry which is preliminary data.</text>
</comment>
<reference evidence="2 3" key="1">
    <citation type="submission" date="2022-12" db="EMBL/GenBank/DDBJ databases">
        <title>Chromosome-scale assembly of the Ensete ventricosum genome.</title>
        <authorList>
            <person name="Dussert Y."/>
            <person name="Stocks J."/>
            <person name="Wendawek A."/>
            <person name="Woldeyes F."/>
            <person name="Nichols R.A."/>
            <person name="Borrell J.S."/>
        </authorList>
    </citation>
    <scope>NUCLEOTIDE SEQUENCE [LARGE SCALE GENOMIC DNA]</scope>
    <source>
        <strain evidence="3">cv. Maze</strain>
        <tissue evidence="2">Seeds</tissue>
    </source>
</reference>
<keyword evidence="3" id="KW-1185">Reference proteome</keyword>
<dbReference type="AlphaFoldDB" id="A0AAV8QBN7"/>
<feature type="compositionally biased region" description="Basic and acidic residues" evidence="1">
    <location>
        <begin position="109"/>
        <end position="119"/>
    </location>
</feature>
<dbReference type="Proteomes" id="UP001222027">
    <property type="component" value="Unassembled WGS sequence"/>
</dbReference>
<accession>A0AAV8QBN7</accession>
<organism evidence="2 3">
    <name type="scientific">Ensete ventricosum</name>
    <name type="common">Abyssinian banana</name>
    <name type="synonym">Musa ensete</name>
    <dbReference type="NCBI Taxonomy" id="4639"/>
    <lineage>
        <taxon>Eukaryota</taxon>
        <taxon>Viridiplantae</taxon>
        <taxon>Streptophyta</taxon>
        <taxon>Embryophyta</taxon>
        <taxon>Tracheophyta</taxon>
        <taxon>Spermatophyta</taxon>
        <taxon>Magnoliopsida</taxon>
        <taxon>Liliopsida</taxon>
        <taxon>Zingiberales</taxon>
        <taxon>Musaceae</taxon>
        <taxon>Ensete</taxon>
    </lineage>
</organism>
<name>A0AAV8QBN7_ENSVE</name>
<proteinExistence type="predicted"/>
<gene>
    <name evidence="2" type="ORF">OPV22_020926</name>
</gene>
<sequence>MIPCLWKAEGKRRRKRTALTLCGILLESSSPMDKSLVKYDFSNLLPGHQNISPNDIILVGRGESCILCESCGTSVVGRLLDLKRGGTSSGNHVCTSFLPLPRWGQAGDLTDHQRLEQTPKARSSTAPED</sequence>
<evidence type="ECO:0000313" key="2">
    <source>
        <dbReference type="EMBL" id="KAJ8477199.1"/>
    </source>
</evidence>
<evidence type="ECO:0000256" key="1">
    <source>
        <dbReference type="SAM" id="MobiDB-lite"/>
    </source>
</evidence>
<protein>
    <submittedName>
        <fullName evidence="2">Uncharacterized protein</fullName>
    </submittedName>
</protein>
<feature type="region of interest" description="Disordered" evidence="1">
    <location>
        <begin position="108"/>
        <end position="129"/>
    </location>
</feature>
<dbReference type="EMBL" id="JAQQAF010000006">
    <property type="protein sequence ID" value="KAJ8477199.1"/>
    <property type="molecule type" value="Genomic_DNA"/>
</dbReference>